<dbReference type="VEuPathDB" id="VectorBase:ADIR014897"/>
<dbReference type="AlphaFoldDB" id="A0A182NYJ8"/>
<organism evidence="1 2">
    <name type="scientific">Anopheles dirus</name>
    <dbReference type="NCBI Taxonomy" id="7168"/>
    <lineage>
        <taxon>Eukaryota</taxon>
        <taxon>Metazoa</taxon>
        <taxon>Ecdysozoa</taxon>
        <taxon>Arthropoda</taxon>
        <taxon>Hexapoda</taxon>
        <taxon>Insecta</taxon>
        <taxon>Pterygota</taxon>
        <taxon>Neoptera</taxon>
        <taxon>Endopterygota</taxon>
        <taxon>Diptera</taxon>
        <taxon>Nematocera</taxon>
        <taxon>Culicoidea</taxon>
        <taxon>Culicidae</taxon>
        <taxon>Anophelinae</taxon>
        <taxon>Anopheles</taxon>
    </lineage>
</organism>
<sequence length="104" mass="11766">ELYPRADATARWFAVLVNAVRNAVKRPYAHIHGCAHTRAGEVILTRRHRQRPGESVCFSFWIRFLLLFLDAFRGVSCVSSRSGEQVCSCETYYKSTSTANLATL</sequence>
<reference evidence="1" key="2">
    <citation type="submission" date="2020-05" db="UniProtKB">
        <authorList>
            <consortium name="EnsemblMetazoa"/>
        </authorList>
    </citation>
    <scope>IDENTIFICATION</scope>
    <source>
        <strain evidence="1">WRAIR2</strain>
    </source>
</reference>
<proteinExistence type="predicted"/>
<name>A0A182NYJ8_9DIPT</name>
<protein>
    <submittedName>
        <fullName evidence="1">Uncharacterized protein</fullName>
    </submittedName>
</protein>
<dbReference type="Proteomes" id="UP000075884">
    <property type="component" value="Unassembled WGS sequence"/>
</dbReference>
<accession>A0A182NYJ8</accession>
<keyword evidence="2" id="KW-1185">Reference proteome</keyword>
<dbReference type="EnsemblMetazoa" id="ADIR014897-RA">
    <property type="protein sequence ID" value="ADIR014897-PA"/>
    <property type="gene ID" value="ADIR014897"/>
</dbReference>
<evidence type="ECO:0000313" key="2">
    <source>
        <dbReference type="Proteomes" id="UP000075884"/>
    </source>
</evidence>
<reference evidence="2" key="1">
    <citation type="submission" date="2013-03" db="EMBL/GenBank/DDBJ databases">
        <title>The Genome Sequence of Anopheles dirus WRAIR2.</title>
        <authorList>
            <consortium name="The Broad Institute Genomics Platform"/>
            <person name="Neafsey D.E."/>
            <person name="Walton C."/>
            <person name="Walker B."/>
            <person name="Young S.K."/>
            <person name="Zeng Q."/>
            <person name="Gargeya S."/>
            <person name="Fitzgerald M."/>
            <person name="Haas B."/>
            <person name="Abouelleil A."/>
            <person name="Allen A.W."/>
            <person name="Alvarado L."/>
            <person name="Arachchi H.M."/>
            <person name="Berlin A.M."/>
            <person name="Chapman S.B."/>
            <person name="Gainer-Dewar J."/>
            <person name="Goldberg J."/>
            <person name="Griggs A."/>
            <person name="Gujja S."/>
            <person name="Hansen M."/>
            <person name="Howarth C."/>
            <person name="Imamovic A."/>
            <person name="Ireland A."/>
            <person name="Larimer J."/>
            <person name="McCowan C."/>
            <person name="Murphy C."/>
            <person name="Pearson M."/>
            <person name="Poon T.W."/>
            <person name="Priest M."/>
            <person name="Roberts A."/>
            <person name="Saif S."/>
            <person name="Shea T."/>
            <person name="Sisk P."/>
            <person name="Sykes S."/>
            <person name="Wortman J."/>
            <person name="Nusbaum C."/>
            <person name="Birren B."/>
        </authorList>
    </citation>
    <scope>NUCLEOTIDE SEQUENCE [LARGE SCALE GENOMIC DNA]</scope>
    <source>
        <strain evidence="2">WRAIR2</strain>
    </source>
</reference>
<evidence type="ECO:0000313" key="1">
    <source>
        <dbReference type="EnsemblMetazoa" id="ADIR014897-PA"/>
    </source>
</evidence>